<evidence type="ECO:0000256" key="3">
    <source>
        <dbReference type="ARBA" id="ARBA00022801"/>
    </source>
</evidence>
<dbReference type="InterPro" id="IPR001005">
    <property type="entry name" value="SANT/Myb"/>
</dbReference>
<keyword evidence="9" id="KW-0539">Nucleus</keyword>
<dbReference type="GO" id="GO:0008237">
    <property type="term" value="F:metallopeptidase activity"/>
    <property type="evidence" value="ECO:0007669"/>
    <property type="project" value="UniProtKB-KW"/>
</dbReference>
<evidence type="ECO:0000256" key="9">
    <source>
        <dbReference type="ARBA" id="ARBA00023242"/>
    </source>
</evidence>
<organism evidence="13">
    <name type="scientific">Albugo laibachii Nc14</name>
    <dbReference type="NCBI Taxonomy" id="890382"/>
    <lineage>
        <taxon>Eukaryota</taxon>
        <taxon>Sar</taxon>
        <taxon>Stramenopiles</taxon>
        <taxon>Oomycota</taxon>
        <taxon>Peronosporomycetes</taxon>
        <taxon>Albuginales</taxon>
        <taxon>Albuginaceae</taxon>
        <taxon>Albugo</taxon>
    </lineage>
</organism>
<keyword evidence="4" id="KW-0862">Zinc</keyword>
<dbReference type="PROSITE" id="PS50090">
    <property type="entry name" value="MYB_LIKE"/>
    <property type="match status" value="1"/>
</dbReference>
<dbReference type="HOGENOM" id="CLU_848408_0_0_1"/>
<reference evidence="13" key="1">
    <citation type="journal article" date="2011" name="PLoS Biol.">
        <title>Gene gain and loss during evolution of obligate parasitism in the white rust pathogen of Arabidopsis thaliana.</title>
        <authorList>
            <person name="Kemen E."/>
            <person name="Gardiner A."/>
            <person name="Schultz-Larsen T."/>
            <person name="Kemen A.C."/>
            <person name="Balmuth A.L."/>
            <person name="Robert-Seilaniantz A."/>
            <person name="Bailey K."/>
            <person name="Holub E."/>
            <person name="Studholme D.J."/>
            <person name="Maclean D."/>
            <person name="Jones J.D."/>
        </authorList>
    </citation>
    <scope>NUCLEOTIDE SEQUENCE</scope>
</reference>
<evidence type="ECO:0000256" key="7">
    <source>
        <dbReference type="ARBA" id="ARBA00023125"/>
    </source>
</evidence>
<name>F0WEX6_9STRA</name>
<evidence type="ECO:0000259" key="10">
    <source>
        <dbReference type="PROSITE" id="PS50090"/>
    </source>
</evidence>
<dbReference type="GO" id="GO:0006508">
    <property type="term" value="P:proteolysis"/>
    <property type="evidence" value="ECO:0007669"/>
    <property type="project" value="UniProtKB-KW"/>
</dbReference>
<dbReference type="PROSITE" id="PS51293">
    <property type="entry name" value="SANT"/>
    <property type="match status" value="1"/>
</dbReference>
<feature type="domain" description="SANT" evidence="11">
    <location>
        <begin position="118"/>
        <end position="161"/>
    </location>
</feature>
<sequence length="328" mass="38161">MTDEQEPEINRQFATSQWATSRQLPRWKHSYFTEEDEYPFNCSFLPTDTYSIPIDFDTHFQDQGHSPGYSTSHVTGPRSACILDEARWNQCESSRNSSISKQCVHPIPPTFKMDTGNTHIGRWSKREHELFLQGLKLYGKSWKKIAKLVSTRTLVQIRTHAQKYLQKQQRAAQKKMICDEKGDRKQVESWSLNDRDIELDFCSQEGKMEIAPCESRGLDEMSHEEEDAAMRDDVIECLLCPSPKRGQASREMERPMLLNESVYWEISTPREANRHPKSFVTSTITRSSEAFWVESAADRSIFQWNSQHDDAFSEVFAWQFSKEHGDTD</sequence>
<dbReference type="SMART" id="SM00717">
    <property type="entry name" value="SANT"/>
    <property type="match status" value="1"/>
</dbReference>
<keyword evidence="2" id="KW-0479">Metal-binding</keyword>
<feature type="domain" description="Myb-like" evidence="10">
    <location>
        <begin position="121"/>
        <end position="165"/>
    </location>
</feature>
<dbReference type="Gene3D" id="1.10.10.60">
    <property type="entry name" value="Homeodomain-like"/>
    <property type="match status" value="1"/>
</dbReference>
<keyword evidence="3" id="KW-0378">Hydrolase</keyword>
<evidence type="ECO:0000259" key="12">
    <source>
        <dbReference type="PROSITE" id="PS51294"/>
    </source>
</evidence>
<dbReference type="PANTHER" id="PTHR12802:SF155">
    <property type="entry name" value="DEUBIQUITINASE MYSM1"/>
    <property type="match status" value="1"/>
</dbReference>
<dbReference type="NCBIfam" id="TIGR01557">
    <property type="entry name" value="myb_SHAQKYF"/>
    <property type="match status" value="1"/>
</dbReference>
<evidence type="ECO:0000259" key="11">
    <source>
        <dbReference type="PROSITE" id="PS51293"/>
    </source>
</evidence>
<evidence type="ECO:0000256" key="1">
    <source>
        <dbReference type="ARBA" id="ARBA00022670"/>
    </source>
</evidence>
<accession>F0WEX6</accession>
<keyword evidence="6" id="KW-0482">Metalloprotease</keyword>
<keyword evidence="5" id="KW-0805">Transcription regulation</keyword>
<dbReference type="Pfam" id="PF00249">
    <property type="entry name" value="Myb_DNA-binding"/>
    <property type="match status" value="1"/>
</dbReference>
<dbReference type="CDD" id="cd00167">
    <property type="entry name" value="SANT"/>
    <property type="match status" value="1"/>
</dbReference>
<evidence type="ECO:0000256" key="8">
    <source>
        <dbReference type="ARBA" id="ARBA00023163"/>
    </source>
</evidence>
<keyword evidence="8" id="KW-0804">Transcription</keyword>
<dbReference type="GO" id="GO:0046872">
    <property type="term" value="F:metal ion binding"/>
    <property type="evidence" value="ECO:0007669"/>
    <property type="project" value="UniProtKB-KW"/>
</dbReference>
<evidence type="ECO:0000256" key="4">
    <source>
        <dbReference type="ARBA" id="ARBA00022833"/>
    </source>
</evidence>
<dbReference type="PROSITE" id="PS51294">
    <property type="entry name" value="HTH_MYB"/>
    <property type="match status" value="1"/>
</dbReference>
<evidence type="ECO:0000256" key="5">
    <source>
        <dbReference type="ARBA" id="ARBA00023015"/>
    </source>
</evidence>
<reference evidence="13" key="2">
    <citation type="submission" date="2011-02" db="EMBL/GenBank/DDBJ databases">
        <authorList>
            <person name="MacLean D."/>
        </authorList>
    </citation>
    <scope>NUCLEOTIDE SEQUENCE</scope>
</reference>
<dbReference type="EMBL" id="FR824123">
    <property type="protein sequence ID" value="CCA19758.1"/>
    <property type="molecule type" value="Genomic_DNA"/>
</dbReference>
<dbReference type="InterPro" id="IPR009057">
    <property type="entry name" value="Homeodomain-like_sf"/>
</dbReference>
<dbReference type="FunFam" id="1.10.10.60:FF:000151">
    <property type="entry name" value="histone H2A deubiquitinase MYSM1 isoform X2"/>
    <property type="match status" value="1"/>
</dbReference>
<feature type="domain" description="HTH myb-type" evidence="12">
    <location>
        <begin position="121"/>
        <end position="169"/>
    </location>
</feature>
<evidence type="ECO:0000256" key="2">
    <source>
        <dbReference type="ARBA" id="ARBA00022723"/>
    </source>
</evidence>
<dbReference type="InterPro" id="IPR006447">
    <property type="entry name" value="Myb_dom_plants"/>
</dbReference>
<keyword evidence="1" id="KW-0645">Protease</keyword>
<dbReference type="PANTHER" id="PTHR12802">
    <property type="entry name" value="SWI/SNF COMPLEX-RELATED"/>
    <property type="match status" value="1"/>
</dbReference>
<dbReference type="InterPro" id="IPR017884">
    <property type="entry name" value="SANT_dom"/>
</dbReference>
<evidence type="ECO:0000256" key="6">
    <source>
        <dbReference type="ARBA" id="ARBA00023049"/>
    </source>
</evidence>
<dbReference type="AlphaFoldDB" id="F0WEX6"/>
<gene>
    <name evidence="13" type="primary">AlNc14C78G5174</name>
    <name evidence="13" type="ORF">ALNC14_059010</name>
</gene>
<protein>
    <submittedName>
        <fullName evidence="13">Uncharacterized protein AlNc14C78G5174</fullName>
    </submittedName>
</protein>
<dbReference type="InterPro" id="IPR017930">
    <property type="entry name" value="Myb_dom"/>
</dbReference>
<dbReference type="GO" id="GO:0003677">
    <property type="term" value="F:DNA binding"/>
    <property type="evidence" value="ECO:0007669"/>
    <property type="project" value="UniProtKB-KW"/>
</dbReference>
<proteinExistence type="predicted"/>
<evidence type="ECO:0000313" key="13">
    <source>
        <dbReference type="EMBL" id="CCA19758.1"/>
    </source>
</evidence>
<keyword evidence="7" id="KW-0238">DNA-binding</keyword>
<dbReference type="SUPFAM" id="SSF46689">
    <property type="entry name" value="Homeodomain-like"/>
    <property type="match status" value="1"/>
</dbReference>